<gene>
    <name evidence="1" type="ORF">AXE65_10115</name>
</gene>
<protein>
    <recommendedName>
        <fullName evidence="3">Transposase IS4-like domain-containing protein</fullName>
    </recommendedName>
</protein>
<evidence type="ECO:0000313" key="1">
    <source>
        <dbReference type="EMBL" id="KXU39160.1"/>
    </source>
</evidence>
<comment type="caution">
    <text evidence="1">The sequence shown here is derived from an EMBL/GenBank/DDBJ whole genome shotgun (WGS) entry which is preliminary data.</text>
</comment>
<evidence type="ECO:0000313" key="2">
    <source>
        <dbReference type="Proteomes" id="UP000072660"/>
    </source>
</evidence>
<accession>A0A139SXI1</accession>
<keyword evidence="2" id="KW-1185">Reference proteome</keyword>
<dbReference type="AlphaFoldDB" id="A0A139SXI1"/>
<reference evidence="1 2" key="1">
    <citation type="submission" date="2016-02" db="EMBL/GenBank/DDBJ databases">
        <authorList>
            <person name="Wen L."/>
            <person name="He K."/>
            <person name="Yang H."/>
        </authorList>
    </citation>
    <scope>NUCLEOTIDE SEQUENCE [LARGE SCALE GENOMIC DNA]</scope>
    <source>
        <strain evidence="1 2">CV58</strain>
    </source>
</reference>
<proteinExistence type="predicted"/>
<name>A0A139SXI1_9GAMM</name>
<evidence type="ECO:0008006" key="3">
    <source>
        <dbReference type="Google" id="ProtNLM"/>
    </source>
</evidence>
<sequence length="129" mass="14403">MSTIAYPGDTRRAQFELICPLLEQARGAICVAHGLQVAGVAARFSQKAHLGQVHNILCDGGYTGDPFAQGMKAILMDDFFSIKRTKHGKCSPSRTYQARRDWLYKCDSGNTVQKEDIMSKFGHVYRPSY</sequence>
<organism evidence="1 2">
    <name type="scientific">Ventosimonas gracilis</name>
    <dbReference type="NCBI Taxonomy" id="1680762"/>
    <lineage>
        <taxon>Bacteria</taxon>
        <taxon>Pseudomonadati</taxon>
        <taxon>Pseudomonadota</taxon>
        <taxon>Gammaproteobacteria</taxon>
        <taxon>Pseudomonadales</taxon>
        <taxon>Ventosimonadaceae</taxon>
        <taxon>Ventosimonas</taxon>
    </lineage>
</organism>
<dbReference type="EMBL" id="LSZO01000038">
    <property type="protein sequence ID" value="KXU39160.1"/>
    <property type="molecule type" value="Genomic_DNA"/>
</dbReference>
<dbReference type="Proteomes" id="UP000072660">
    <property type="component" value="Unassembled WGS sequence"/>
</dbReference>